<accession>A0A0C9VI03</accession>
<dbReference type="Proteomes" id="UP000054279">
    <property type="component" value="Unassembled WGS sequence"/>
</dbReference>
<feature type="transmembrane region" description="Helical" evidence="5">
    <location>
        <begin position="134"/>
        <end position="158"/>
    </location>
</feature>
<dbReference type="EMBL" id="KN837139">
    <property type="protein sequence ID" value="KIJ41052.1"/>
    <property type="molecule type" value="Genomic_DNA"/>
</dbReference>
<evidence type="ECO:0000259" key="7">
    <source>
        <dbReference type="Pfam" id="PF12537"/>
    </source>
</evidence>
<dbReference type="InterPro" id="IPR015672">
    <property type="entry name" value="GPHR/GTG"/>
</dbReference>
<dbReference type="Pfam" id="PF12430">
    <property type="entry name" value="ABA_GPCR"/>
    <property type="match status" value="1"/>
</dbReference>
<feature type="transmembrane region" description="Helical" evidence="5">
    <location>
        <begin position="170"/>
        <end position="191"/>
    </location>
</feature>
<comment type="subcellular location">
    <subcellularLocation>
        <location evidence="1">Membrane</location>
        <topology evidence="1">Multi-pass membrane protein</topology>
    </subcellularLocation>
</comment>
<dbReference type="HOGENOM" id="CLU_029388_1_0_1"/>
<evidence type="ECO:0008006" key="10">
    <source>
        <dbReference type="Google" id="ProtNLM"/>
    </source>
</evidence>
<evidence type="ECO:0000313" key="8">
    <source>
        <dbReference type="EMBL" id="KIJ41052.1"/>
    </source>
</evidence>
<dbReference type="InterPro" id="IPR022535">
    <property type="entry name" value="Golgi_pH-regulator_cons_dom"/>
</dbReference>
<evidence type="ECO:0000256" key="4">
    <source>
        <dbReference type="ARBA" id="ARBA00023136"/>
    </source>
</evidence>
<evidence type="ECO:0000259" key="6">
    <source>
        <dbReference type="Pfam" id="PF12430"/>
    </source>
</evidence>
<dbReference type="InterPro" id="IPR025969">
    <property type="entry name" value="ABA_GPCR_dom"/>
</dbReference>
<evidence type="ECO:0000256" key="3">
    <source>
        <dbReference type="ARBA" id="ARBA00022989"/>
    </source>
</evidence>
<feature type="transmembrane region" description="Helical" evidence="5">
    <location>
        <begin position="338"/>
        <end position="359"/>
    </location>
</feature>
<feature type="domain" description="Golgi pH regulator conserved" evidence="7">
    <location>
        <begin position="203"/>
        <end position="270"/>
    </location>
</feature>
<organism evidence="8 9">
    <name type="scientific">Sphaerobolus stellatus (strain SS14)</name>
    <dbReference type="NCBI Taxonomy" id="990650"/>
    <lineage>
        <taxon>Eukaryota</taxon>
        <taxon>Fungi</taxon>
        <taxon>Dikarya</taxon>
        <taxon>Basidiomycota</taxon>
        <taxon>Agaricomycotina</taxon>
        <taxon>Agaricomycetes</taxon>
        <taxon>Phallomycetidae</taxon>
        <taxon>Geastrales</taxon>
        <taxon>Sphaerobolaceae</taxon>
        <taxon>Sphaerobolus</taxon>
    </lineage>
</organism>
<evidence type="ECO:0000256" key="1">
    <source>
        <dbReference type="ARBA" id="ARBA00004141"/>
    </source>
</evidence>
<dbReference type="PANTHER" id="PTHR15948:SF0">
    <property type="entry name" value="GOLGI PH REGULATOR A-RELATED"/>
    <property type="match status" value="1"/>
</dbReference>
<dbReference type="AlphaFoldDB" id="A0A0C9VI03"/>
<evidence type="ECO:0000256" key="5">
    <source>
        <dbReference type="SAM" id="Phobius"/>
    </source>
</evidence>
<keyword evidence="3 5" id="KW-1133">Transmembrane helix</keyword>
<dbReference type="GO" id="GO:0016020">
    <property type="term" value="C:membrane"/>
    <property type="evidence" value="ECO:0007669"/>
    <property type="project" value="UniProtKB-SubCell"/>
</dbReference>
<feature type="transmembrane region" description="Helical" evidence="5">
    <location>
        <begin position="435"/>
        <end position="456"/>
    </location>
</feature>
<protein>
    <recommendedName>
        <fullName evidence="10">Golgi pH regulator</fullName>
    </recommendedName>
</protein>
<feature type="domain" description="Abscisic acid G-protein coupled receptor-like" evidence="6">
    <location>
        <begin position="331"/>
        <end position="508"/>
    </location>
</feature>
<reference evidence="8 9" key="1">
    <citation type="submission" date="2014-06" db="EMBL/GenBank/DDBJ databases">
        <title>Evolutionary Origins and Diversification of the Mycorrhizal Mutualists.</title>
        <authorList>
            <consortium name="DOE Joint Genome Institute"/>
            <consortium name="Mycorrhizal Genomics Consortium"/>
            <person name="Kohler A."/>
            <person name="Kuo A."/>
            <person name="Nagy L.G."/>
            <person name="Floudas D."/>
            <person name="Copeland A."/>
            <person name="Barry K.W."/>
            <person name="Cichocki N."/>
            <person name="Veneault-Fourrey C."/>
            <person name="LaButti K."/>
            <person name="Lindquist E.A."/>
            <person name="Lipzen A."/>
            <person name="Lundell T."/>
            <person name="Morin E."/>
            <person name="Murat C."/>
            <person name="Riley R."/>
            <person name="Ohm R."/>
            <person name="Sun H."/>
            <person name="Tunlid A."/>
            <person name="Henrissat B."/>
            <person name="Grigoriev I.V."/>
            <person name="Hibbett D.S."/>
            <person name="Martin F."/>
        </authorList>
    </citation>
    <scope>NUCLEOTIDE SEQUENCE [LARGE SCALE GENOMIC DNA]</scope>
    <source>
        <strain evidence="8 9">SS14</strain>
    </source>
</reference>
<dbReference type="OrthoDB" id="264392at2759"/>
<name>A0A0C9VI03_SPHS4</name>
<proteinExistence type="predicted"/>
<keyword evidence="2 5" id="KW-0812">Transmembrane</keyword>
<feature type="transmembrane region" description="Helical" evidence="5">
    <location>
        <begin position="211"/>
        <end position="234"/>
    </location>
</feature>
<keyword evidence="9" id="KW-1185">Reference proteome</keyword>
<feature type="transmembrane region" description="Helical" evidence="5">
    <location>
        <begin position="403"/>
        <end position="420"/>
    </location>
</feature>
<evidence type="ECO:0000256" key="2">
    <source>
        <dbReference type="ARBA" id="ARBA00022692"/>
    </source>
</evidence>
<sequence>MATSSQLLIETGIISLGRTALFLLSSQYLRRSLYQDLRHLSSSSAPLSAGYSRNADNYNELDELPAPATTPLTPSSANPFSKFAGGGNPNNRSWHSTIATWTFSLCFSESCTLFLLVLSQALGLFSERGRYLNWQISLGFLLSSILLIAPLQQCFLLTSKTSKGSGRRRLLSHLILTGLPYSVYLFVISHVPLPANMQHPEFSTSTLARLVVVGTIILGLLAGFGAVSAFFTYFQFSRARRETISEARILTSEQALSRVRNDLAQRQRQLDRTAANASESQGGFFSRMNPFSSESESSVIQREIQGLEALEYHMSRNLEYMQQRRAESLFAQTLQGKIFLWIGKIFALYCAFRVINSIINIVHPLTSSKSVSTPDLVAGLLTRVFSVFYPVSEKDIAAASRQFSLLLVGAIILSSVRRALRGVTGALKVTSRNTAASFLLLILAQLMGIYLLSTLIQMRTSFPSSNTNIEQINLFETLPQYHVFGPLWDGAFLASVAVTGFVRWFDEKVNGPGLD</sequence>
<evidence type="ECO:0000313" key="9">
    <source>
        <dbReference type="Proteomes" id="UP000054279"/>
    </source>
</evidence>
<feature type="transmembrane region" description="Helical" evidence="5">
    <location>
        <begin position="98"/>
        <end position="122"/>
    </location>
</feature>
<keyword evidence="4 5" id="KW-0472">Membrane</keyword>
<dbReference type="Pfam" id="PF12537">
    <property type="entry name" value="GPHR_N"/>
    <property type="match status" value="1"/>
</dbReference>
<dbReference type="PANTHER" id="PTHR15948">
    <property type="entry name" value="G-PROTEIN COUPLED RECEPTOR 89-RELATED"/>
    <property type="match status" value="1"/>
</dbReference>
<gene>
    <name evidence="8" type="ORF">M422DRAFT_75660</name>
</gene>